<proteinExistence type="predicted"/>
<evidence type="ECO:0000313" key="3">
    <source>
        <dbReference type="Proteomes" id="UP000054632"/>
    </source>
</evidence>
<keyword evidence="1" id="KW-0812">Transmembrane</keyword>
<feature type="transmembrane region" description="Helical" evidence="1">
    <location>
        <begin position="51"/>
        <end position="70"/>
    </location>
</feature>
<comment type="caution">
    <text evidence="2">The sequence shown here is derived from an EMBL/GenBank/DDBJ whole genome shotgun (WGS) entry which is preliminary data.</text>
</comment>
<dbReference type="AlphaFoldDB" id="A0A0V1DQX7"/>
<accession>A0A0V1DQX7</accession>
<evidence type="ECO:0000313" key="2">
    <source>
        <dbReference type="EMBL" id="KRY63930.1"/>
    </source>
</evidence>
<name>A0A0V1DQX7_TRIPS</name>
<dbReference type="Proteomes" id="UP000054632">
    <property type="component" value="Unassembled WGS sequence"/>
</dbReference>
<keyword evidence="1" id="KW-1133">Transmembrane helix</keyword>
<dbReference type="EMBL" id="JYDR01000766">
    <property type="protein sequence ID" value="KRY63930.1"/>
    <property type="molecule type" value="Genomic_DNA"/>
</dbReference>
<sequence>MASYLFCYIFHFKVITLVVFDFSYFGWISGKYCICGVSLCMFCFEILHRCVTNGITLYLTFHVLIIVAWFR</sequence>
<organism evidence="2 3">
    <name type="scientific">Trichinella pseudospiralis</name>
    <name type="common">Parasitic roundworm</name>
    <dbReference type="NCBI Taxonomy" id="6337"/>
    <lineage>
        <taxon>Eukaryota</taxon>
        <taxon>Metazoa</taxon>
        <taxon>Ecdysozoa</taxon>
        <taxon>Nematoda</taxon>
        <taxon>Enoplea</taxon>
        <taxon>Dorylaimia</taxon>
        <taxon>Trichinellida</taxon>
        <taxon>Trichinellidae</taxon>
        <taxon>Trichinella</taxon>
    </lineage>
</organism>
<protein>
    <submittedName>
        <fullName evidence="2">Uncharacterized protein</fullName>
    </submittedName>
</protein>
<evidence type="ECO:0000256" key="1">
    <source>
        <dbReference type="SAM" id="Phobius"/>
    </source>
</evidence>
<reference evidence="2 3" key="1">
    <citation type="submission" date="2015-01" db="EMBL/GenBank/DDBJ databases">
        <title>Evolution of Trichinella species and genotypes.</title>
        <authorList>
            <person name="Korhonen P.K."/>
            <person name="Edoardo P."/>
            <person name="Giuseppe L.R."/>
            <person name="Gasser R.B."/>
        </authorList>
    </citation>
    <scope>NUCLEOTIDE SEQUENCE [LARGE SCALE GENOMIC DNA]</scope>
    <source>
        <strain evidence="2">ISS13</strain>
    </source>
</reference>
<gene>
    <name evidence="2" type="ORF">T4A_11016</name>
</gene>
<keyword evidence="1" id="KW-0472">Membrane</keyword>